<protein>
    <submittedName>
        <fullName evidence="2">Predicted glycosyl transferase</fullName>
    </submittedName>
</protein>
<dbReference type="Pfam" id="PF04101">
    <property type="entry name" value="Glyco_tran_28_C"/>
    <property type="match status" value="1"/>
</dbReference>
<sequence length="395" mass="42370">MTAAPIRVMLYSHDAQGLGHLRRNLALAHHLAQGLPSLTGAPVTGMVITGLAPGEGFDLPEGFDWLVLPGVAKGADGYEPRRLGVSRTELGLMRSSLLDAALSSFAPDLLIVDRHPYGVRQELRDPLRSLKRRHPRAKVVLGLREVLDTPDALAREWSALGSTELLRELVDHVWVYGDPAVHDLVDTGEAPTGLIDRIRFTGYLAHGRSEAEAQVEPYTTPFVLTTAGGGSDGYDLLLAAAAMKPPIGHEHVVVTGPQLSDEEFLSIAAAGGSRTLVRRTWPGMSRHVADASAVISMGGYNTICEILSTSTPALIVPREVPRLEQLIRARGLEQAGAVDLMRSQDVDSSALGAWAASMVGRQVSRAHLDLDGLAAVPRLARELLRGPRLIEGRVA</sequence>
<evidence type="ECO:0000313" key="2">
    <source>
        <dbReference type="EMBL" id="VEG74945.1"/>
    </source>
</evidence>
<dbReference type="InterPro" id="IPR007235">
    <property type="entry name" value="Glyco_trans_28_C"/>
</dbReference>
<keyword evidence="3" id="KW-1185">Reference proteome</keyword>
<evidence type="ECO:0000313" key="3">
    <source>
        <dbReference type="Proteomes" id="UP000276899"/>
    </source>
</evidence>
<dbReference type="RefSeq" id="WP_034515340.1">
    <property type="nucleotide sequence ID" value="NZ_CBCRWE010000017.1"/>
</dbReference>
<dbReference type="Proteomes" id="UP000276899">
    <property type="component" value="Chromosome"/>
</dbReference>
<dbReference type="Gene3D" id="3.40.50.2000">
    <property type="entry name" value="Glycogen Phosphorylase B"/>
    <property type="match status" value="1"/>
</dbReference>
<name>A0A3S4SKP5_9ACTO</name>
<feature type="domain" description="Glycosyl transferase family 28 C-terminal" evidence="1">
    <location>
        <begin position="252"/>
        <end position="350"/>
    </location>
</feature>
<dbReference type="PANTHER" id="PTHR21015:SF28">
    <property type="entry name" value="SLL1722 PROTEIN"/>
    <property type="match status" value="1"/>
</dbReference>
<dbReference type="AlphaFoldDB" id="A0A3S4SKP5"/>
<dbReference type="KEGG" id="asla:NCTC11923_01595"/>
<reference evidence="2 3" key="1">
    <citation type="submission" date="2018-12" db="EMBL/GenBank/DDBJ databases">
        <authorList>
            <consortium name="Pathogen Informatics"/>
        </authorList>
    </citation>
    <scope>NUCLEOTIDE SEQUENCE [LARGE SCALE GENOMIC DNA]</scope>
    <source>
        <strain evidence="2 3">NCTC11923</strain>
    </source>
</reference>
<dbReference type="EMBL" id="LR134363">
    <property type="protein sequence ID" value="VEG74945.1"/>
    <property type="molecule type" value="Genomic_DNA"/>
</dbReference>
<gene>
    <name evidence="2" type="ORF">NCTC11923_01595</name>
</gene>
<proteinExistence type="predicted"/>
<evidence type="ECO:0000259" key="1">
    <source>
        <dbReference type="Pfam" id="PF04101"/>
    </source>
</evidence>
<dbReference type="PANTHER" id="PTHR21015">
    <property type="entry name" value="UDP-N-ACETYLGLUCOSAMINE--N-ACETYLMURAMYL-(PENTAPEPTIDE) PYROPHOSPHORYL-UNDECAPRENOL N-ACETYLGLUCOSAMINE TRANSFERASE 1"/>
    <property type="match status" value="1"/>
</dbReference>
<organism evidence="2 3">
    <name type="scientific">Actinomyces slackii</name>
    <dbReference type="NCBI Taxonomy" id="52774"/>
    <lineage>
        <taxon>Bacteria</taxon>
        <taxon>Bacillati</taxon>
        <taxon>Actinomycetota</taxon>
        <taxon>Actinomycetes</taxon>
        <taxon>Actinomycetales</taxon>
        <taxon>Actinomycetaceae</taxon>
        <taxon>Actinomyces</taxon>
    </lineage>
</organism>
<keyword evidence="2" id="KW-0808">Transferase</keyword>
<dbReference type="STRING" id="1278298.GCA_000428685_00605"/>
<dbReference type="SUPFAM" id="SSF53756">
    <property type="entry name" value="UDP-Glycosyltransferase/glycogen phosphorylase"/>
    <property type="match status" value="1"/>
</dbReference>
<accession>A0A3S4SKP5</accession>
<dbReference type="GO" id="GO:0016758">
    <property type="term" value="F:hexosyltransferase activity"/>
    <property type="evidence" value="ECO:0007669"/>
    <property type="project" value="InterPro"/>
</dbReference>